<evidence type="ECO:0000313" key="2">
    <source>
        <dbReference type="Proteomes" id="UP000793456"/>
    </source>
</evidence>
<dbReference type="EMBL" id="CM011680">
    <property type="protein sequence ID" value="TMS17567.1"/>
    <property type="molecule type" value="Genomic_DNA"/>
</dbReference>
<keyword evidence="2" id="KW-1185">Reference proteome</keyword>
<reference evidence="1" key="1">
    <citation type="submission" date="2018-11" db="EMBL/GenBank/DDBJ databases">
        <title>The sequence and de novo assembly of Larimichthys crocea genome using PacBio and Hi-C technologies.</title>
        <authorList>
            <person name="Xu P."/>
            <person name="Chen B."/>
            <person name="Zhou Z."/>
            <person name="Ke Q."/>
            <person name="Wu Y."/>
            <person name="Bai H."/>
            <person name="Pu F."/>
        </authorList>
    </citation>
    <scope>NUCLEOTIDE SEQUENCE</scope>
    <source>
        <tissue evidence="1">Muscle</tissue>
    </source>
</reference>
<organism evidence="1 2">
    <name type="scientific">Larimichthys crocea</name>
    <name type="common">Large yellow croaker</name>
    <name type="synonym">Pseudosciaena crocea</name>
    <dbReference type="NCBI Taxonomy" id="215358"/>
    <lineage>
        <taxon>Eukaryota</taxon>
        <taxon>Metazoa</taxon>
        <taxon>Chordata</taxon>
        <taxon>Craniata</taxon>
        <taxon>Vertebrata</taxon>
        <taxon>Euteleostomi</taxon>
        <taxon>Actinopterygii</taxon>
        <taxon>Neopterygii</taxon>
        <taxon>Teleostei</taxon>
        <taxon>Neoteleostei</taxon>
        <taxon>Acanthomorphata</taxon>
        <taxon>Eupercaria</taxon>
        <taxon>Sciaenidae</taxon>
        <taxon>Larimichthys</taxon>
    </lineage>
</organism>
<evidence type="ECO:0000313" key="1">
    <source>
        <dbReference type="EMBL" id="TMS17567.1"/>
    </source>
</evidence>
<proteinExistence type="predicted"/>
<name>A0ACD3RE13_LARCR</name>
<sequence length="1244" mass="140000">MEPNTGNSASAAGPKKDKKSKKNYEDGDGKKKFKLKRLIPDELERFTSMRMKKDKEKPGHMPGQRHSSAANYEINPQSAMLHDHTDEYVLELFEQMLVDMNLNEEKQQPLRAKDIIIKREMVSQYLHTSKAGQDQKESSKSAMMYIQELKSDYRDTQLLSCLESLRVSLNNNPVSWVQNFGDEGLALLLNLLRRLQEEKDEYPMMGVKCQHEIIRCLKAFMNNKYGLKSMLESDEGIPLLVRAINPRVPHMMVDAVKLLSAISILEHPENLHERVLEAITEEAEKRDIERFQPLLAGMNNHNIALKGGCMQLINALISRGEELDFRIHIRSELLRLGLREQLTEVRKIENEELRVQLTVFDEQAEDDSEDLKARLDDIRIEMEYPSTGENFPSSRNCQGLLFELYTWEIFEILVNTVKDSKAENHFLSLMQHLLLIRNDYLARPQYYKLIDECIAQVVLHRNGADPDFKCRNLSLNIEGLIDNMVDQTKVETSQAKANELEKKLDAELTARHELQVELKKLEGDYEHKLQDLSQEKEQLSSSKLEQEKENQGLQQQLSTLQQQIEKLSKDLEEAKTKVVTVTVPVPTPGLPPPPPPPPLPGQNAGMAPPPPPPPLPGHAAIPFPPPPPPLPGMPGPPPPPPLPGMPGPPPPPPLPGMPGPPPPPPLPGMPGPPPPPPLPGMSGPPPPPPLPGMGPPPPPPPPGMGIPPPPLFGMGGWGAPAPPTLPYGLQAKKEYKPEVQLKRANWMKIAAEDLSENSFWTKAKEEKFENNELFAKLTLAFSSQSKPTKAKKEQDGGDEKKQTQKKKVKELKVLDSKISQNLSIFLGSFRVPYEEIKNAVLEVNEKILTESMVSNLIKQLPAPEQMSVLAEMKDEYDDLAESEQFGVVMSSVKRLMPRLQAILFKLQFEEQLNNIKPDVVSVTAACEELRKSEAFSKLLEITLLVGNYMNSGSRNGKAFGFSISYLCKLRDTKTADLKQTLLHFLADVCQEQYPDVMGFTDELIHVEKASRVSAETLQKALELMGRQIKNLEKDLETFPPPQSDKDLFVEKMSSFVSTAREQHEKLDLLHKNMDKQYADLGEYFVFDPRKISAEEFFGDLNTFKNMFQQAVKENQKRKEAEEKTKRAKLAREKAEKEKEEKLKKSQLLDINAEGDETGIMDGLLEALQSGAAFRRKRGPRQAANHRRAGHAVTNILAKELMQEDTPSSSKVPTKKKKTDEKEEPKVEGAESLEELLDAASSRSN</sequence>
<comment type="caution">
    <text evidence="1">The sequence shown here is derived from an EMBL/GenBank/DDBJ whole genome shotgun (WGS) entry which is preliminary data.</text>
</comment>
<gene>
    <name evidence="1" type="ORF">E3U43_001636</name>
</gene>
<protein>
    <submittedName>
        <fullName evidence="1">Uncharacterized protein</fullName>
    </submittedName>
</protein>
<accession>A0ACD3RE13</accession>
<dbReference type="Proteomes" id="UP000793456">
    <property type="component" value="Chromosome VII"/>
</dbReference>